<evidence type="ECO:0000259" key="9">
    <source>
        <dbReference type="Pfam" id="PF08544"/>
    </source>
</evidence>
<organism evidence="10">
    <name type="scientific">marine metagenome</name>
    <dbReference type="NCBI Taxonomy" id="408172"/>
    <lineage>
        <taxon>unclassified sequences</taxon>
        <taxon>metagenomes</taxon>
        <taxon>ecological metagenomes</taxon>
    </lineage>
</organism>
<evidence type="ECO:0000256" key="3">
    <source>
        <dbReference type="ARBA" id="ARBA00022679"/>
    </source>
</evidence>
<dbReference type="InterPro" id="IPR004424">
    <property type="entry name" value="IspE"/>
</dbReference>
<feature type="domain" description="GHMP kinase N-terminal" evidence="8">
    <location>
        <begin position="6"/>
        <end position="84"/>
    </location>
</feature>
<dbReference type="InterPro" id="IPR014721">
    <property type="entry name" value="Ribsml_uS5_D2-typ_fold_subgr"/>
</dbReference>
<dbReference type="InterPro" id="IPR006204">
    <property type="entry name" value="GHMP_kinase_N_dom"/>
</dbReference>
<keyword evidence="3" id="KW-0808">Transferase</keyword>
<keyword evidence="6" id="KW-0067">ATP-binding</keyword>
<dbReference type="InterPro" id="IPR013750">
    <property type="entry name" value="GHMP_kinase_C_dom"/>
</dbReference>
<evidence type="ECO:0000256" key="4">
    <source>
        <dbReference type="ARBA" id="ARBA00022741"/>
    </source>
</evidence>
<evidence type="ECO:0000256" key="5">
    <source>
        <dbReference type="ARBA" id="ARBA00022777"/>
    </source>
</evidence>
<dbReference type="PANTHER" id="PTHR43527">
    <property type="entry name" value="4-DIPHOSPHOCYTIDYL-2-C-METHYL-D-ERYTHRITOL KINASE, CHLOROPLASTIC"/>
    <property type="match status" value="1"/>
</dbReference>
<accession>A0A382A539</accession>
<dbReference type="EC" id="2.7.1.148" evidence="2"/>
<name>A0A382A539_9ZZZZ</name>
<evidence type="ECO:0000256" key="1">
    <source>
        <dbReference type="ARBA" id="ARBA00009684"/>
    </source>
</evidence>
<dbReference type="Pfam" id="PF00288">
    <property type="entry name" value="GHMP_kinases_N"/>
    <property type="match status" value="1"/>
</dbReference>
<keyword evidence="4" id="KW-0547">Nucleotide-binding</keyword>
<dbReference type="PANTHER" id="PTHR43527:SF2">
    <property type="entry name" value="4-DIPHOSPHOCYTIDYL-2-C-METHYL-D-ERYTHRITOL KINASE, CHLOROPLASTIC"/>
    <property type="match status" value="1"/>
</dbReference>
<dbReference type="InterPro" id="IPR036554">
    <property type="entry name" value="GHMP_kinase_C_sf"/>
</dbReference>
<dbReference type="GO" id="GO:0005524">
    <property type="term" value="F:ATP binding"/>
    <property type="evidence" value="ECO:0007669"/>
    <property type="project" value="UniProtKB-KW"/>
</dbReference>
<evidence type="ECO:0000259" key="8">
    <source>
        <dbReference type="Pfam" id="PF00288"/>
    </source>
</evidence>
<dbReference type="InterPro" id="IPR020568">
    <property type="entry name" value="Ribosomal_Su5_D2-typ_SF"/>
</dbReference>
<dbReference type="GO" id="GO:0050515">
    <property type="term" value="F:4-(cytidine 5'-diphospho)-2-C-methyl-D-erythritol kinase activity"/>
    <property type="evidence" value="ECO:0007669"/>
    <property type="project" value="UniProtKB-EC"/>
</dbReference>
<keyword evidence="5" id="KW-0418">Kinase</keyword>
<dbReference type="GO" id="GO:0016114">
    <property type="term" value="P:terpenoid biosynthetic process"/>
    <property type="evidence" value="ECO:0007669"/>
    <property type="project" value="InterPro"/>
</dbReference>
<comment type="similarity">
    <text evidence="1">Belongs to the GHMP kinase family. IspE subfamily.</text>
</comment>
<dbReference type="Gene3D" id="3.30.70.890">
    <property type="entry name" value="GHMP kinase, C-terminal domain"/>
    <property type="match status" value="1"/>
</dbReference>
<dbReference type="AlphaFoldDB" id="A0A382A539"/>
<dbReference type="NCBIfam" id="TIGR00154">
    <property type="entry name" value="ispE"/>
    <property type="match status" value="1"/>
</dbReference>
<dbReference type="PIRSF" id="PIRSF010376">
    <property type="entry name" value="IspE"/>
    <property type="match status" value="1"/>
</dbReference>
<evidence type="ECO:0000256" key="2">
    <source>
        <dbReference type="ARBA" id="ARBA00012052"/>
    </source>
</evidence>
<dbReference type="EMBL" id="UINC01023853">
    <property type="protein sequence ID" value="SVA96351.1"/>
    <property type="molecule type" value="Genomic_DNA"/>
</dbReference>
<dbReference type="SUPFAM" id="SSF55060">
    <property type="entry name" value="GHMP Kinase, C-terminal domain"/>
    <property type="match status" value="1"/>
</dbReference>
<evidence type="ECO:0000256" key="6">
    <source>
        <dbReference type="ARBA" id="ARBA00022840"/>
    </source>
</evidence>
<dbReference type="Pfam" id="PF08544">
    <property type="entry name" value="GHMP_kinases_C"/>
    <property type="match status" value="1"/>
</dbReference>
<reference evidence="10" key="1">
    <citation type="submission" date="2018-05" db="EMBL/GenBank/DDBJ databases">
        <authorList>
            <person name="Lanie J.A."/>
            <person name="Ng W.-L."/>
            <person name="Kazmierczak K.M."/>
            <person name="Andrzejewski T.M."/>
            <person name="Davidsen T.M."/>
            <person name="Wayne K.J."/>
            <person name="Tettelin H."/>
            <person name="Glass J.I."/>
            <person name="Rusch D."/>
            <person name="Podicherti R."/>
            <person name="Tsui H.-C.T."/>
            <person name="Winkler M.E."/>
        </authorList>
    </citation>
    <scope>NUCLEOTIDE SEQUENCE</scope>
</reference>
<proteinExistence type="inferred from homology"/>
<protein>
    <recommendedName>
        <fullName evidence="2">4-(cytidine 5'-diphospho)-2-C-methyl-D-erythritol kinase</fullName>
        <ecNumber evidence="2">2.7.1.148</ecNumber>
    </recommendedName>
    <alternativeName>
        <fullName evidence="7">4-(cytidine-5'-diphospho)-2-C-methyl-D-erythritol kinase</fullName>
    </alternativeName>
</protein>
<feature type="domain" description="GHMP kinase C-terminal" evidence="9">
    <location>
        <begin position="158"/>
        <end position="215"/>
    </location>
</feature>
<dbReference type="Gene3D" id="3.30.230.10">
    <property type="match status" value="1"/>
</dbReference>
<evidence type="ECO:0000313" key="10">
    <source>
        <dbReference type="EMBL" id="SVA96351.1"/>
    </source>
</evidence>
<sequence length="236" mass="25775">MSNENNLAFKAANLLQQFTDYVGGAKIEIIKEIPEAMGLGGGSSDAAATLIALNQLWDLNLSGKDLHYLASNLGADVPYFLHGGTTLGAEIGHNLKALKPLRNKWLVLVCPITSIENKTQRLYKALTYELFSNGDNTMDLAKSIEGNSLDNRLMINSFEQIAFGIFSGLDIIKDDMIQCGAYSVHLSGTGPSLFTLVSKKEHGIKLRDQLNQKGHKAYLLETIDVSPILTPDLPRL</sequence>
<dbReference type="SUPFAM" id="SSF54211">
    <property type="entry name" value="Ribosomal protein S5 domain 2-like"/>
    <property type="match status" value="1"/>
</dbReference>
<gene>
    <name evidence="10" type="ORF">METZ01_LOCUS149205</name>
</gene>
<evidence type="ECO:0000256" key="7">
    <source>
        <dbReference type="ARBA" id="ARBA00032554"/>
    </source>
</evidence>
<dbReference type="PRINTS" id="PR00958">
    <property type="entry name" value="HOMSERKINASE"/>
</dbReference>